<evidence type="ECO:0000313" key="1">
    <source>
        <dbReference type="EMBL" id="KAI4372194.1"/>
    </source>
</evidence>
<comment type="caution">
    <text evidence="1">The sequence shown here is derived from an EMBL/GenBank/DDBJ whole genome shotgun (WGS) entry which is preliminary data.</text>
</comment>
<evidence type="ECO:0000313" key="2">
    <source>
        <dbReference type="Proteomes" id="UP001057402"/>
    </source>
</evidence>
<dbReference type="EMBL" id="CM042883">
    <property type="protein sequence ID" value="KAI4372194.1"/>
    <property type="molecule type" value="Genomic_DNA"/>
</dbReference>
<sequence length="75" mass="8754">MAALQYLDTMRNAHPEMAEWYNSMADLYQRKLWHQLTVKLDQFVSLAVSQVQNMNLSRVYSPPPPKSLSSLLFPR</sequence>
<protein>
    <submittedName>
        <fullName evidence="1">Uncharacterized protein</fullName>
    </submittedName>
</protein>
<proteinExistence type="predicted"/>
<gene>
    <name evidence="1" type="ORF">MLD38_010458</name>
</gene>
<name>A0ACB9R013_9MYRT</name>
<reference evidence="2" key="1">
    <citation type="journal article" date="2023" name="Front. Plant Sci.">
        <title>Chromosomal-level genome assembly of Melastoma candidum provides insights into trichome evolution.</title>
        <authorList>
            <person name="Zhong Y."/>
            <person name="Wu W."/>
            <person name="Sun C."/>
            <person name="Zou P."/>
            <person name="Liu Y."/>
            <person name="Dai S."/>
            <person name="Zhou R."/>
        </authorList>
    </citation>
    <scope>NUCLEOTIDE SEQUENCE [LARGE SCALE GENOMIC DNA]</scope>
</reference>
<dbReference type="Proteomes" id="UP001057402">
    <property type="component" value="Chromosome 4"/>
</dbReference>
<keyword evidence="2" id="KW-1185">Reference proteome</keyword>
<accession>A0ACB9R013</accession>
<organism evidence="1 2">
    <name type="scientific">Melastoma candidum</name>
    <dbReference type="NCBI Taxonomy" id="119954"/>
    <lineage>
        <taxon>Eukaryota</taxon>
        <taxon>Viridiplantae</taxon>
        <taxon>Streptophyta</taxon>
        <taxon>Embryophyta</taxon>
        <taxon>Tracheophyta</taxon>
        <taxon>Spermatophyta</taxon>
        <taxon>Magnoliopsida</taxon>
        <taxon>eudicotyledons</taxon>
        <taxon>Gunneridae</taxon>
        <taxon>Pentapetalae</taxon>
        <taxon>rosids</taxon>
        <taxon>malvids</taxon>
        <taxon>Myrtales</taxon>
        <taxon>Melastomataceae</taxon>
        <taxon>Melastomatoideae</taxon>
        <taxon>Melastomateae</taxon>
        <taxon>Melastoma</taxon>
    </lineage>
</organism>